<dbReference type="GO" id="GO:0055085">
    <property type="term" value="P:transmembrane transport"/>
    <property type="evidence" value="ECO:0007669"/>
    <property type="project" value="TreeGrafter"/>
</dbReference>
<keyword evidence="3 6" id="KW-0812">Transmembrane</keyword>
<feature type="transmembrane region" description="Helical" evidence="6">
    <location>
        <begin position="233"/>
        <end position="255"/>
    </location>
</feature>
<evidence type="ECO:0000256" key="6">
    <source>
        <dbReference type="SAM" id="Phobius"/>
    </source>
</evidence>
<evidence type="ECO:0000256" key="2">
    <source>
        <dbReference type="ARBA" id="ARBA00009773"/>
    </source>
</evidence>
<evidence type="ECO:0000313" key="7">
    <source>
        <dbReference type="EMBL" id="KXB65497.1"/>
    </source>
</evidence>
<comment type="similarity">
    <text evidence="2">Belongs to the autoinducer-2 exporter (AI-2E) (TC 2.A.86) family.</text>
</comment>
<dbReference type="AlphaFoldDB" id="A0A134ACQ2"/>
<reference evidence="8" key="1">
    <citation type="submission" date="2016-01" db="EMBL/GenBank/DDBJ databases">
        <authorList>
            <person name="Mitreva M."/>
            <person name="Pepin K.H."/>
            <person name="Mihindukulasuriya K.A."/>
            <person name="Fulton R."/>
            <person name="Fronick C."/>
            <person name="O'Laughlin M."/>
            <person name="Miner T."/>
            <person name="Herter B."/>
            <person name="Rosa B.A."/>
            <person name="Cordes M."/>
            <person name="Tomlinson C."/>
            <person name="Wollam A."/>
            <person name="Palsikar V.B."/>
            <person name="Mardis E.R."/>
            <person name="Wilson R.K."/>
        </authorList>
    </citation>
    <scope>NUCLEOTIDE SEQUENCE [LARGE SCALE GENOMIC DNA]</scope>
    <source>
        <strain evidence="8">KA00185</strain>
    </source>
</reference>
<dbReference type="InterPro" id="IPR002549">
    <property type="entry name" value="AI-2E-like"/>
</dbReference>
<dbReference type="PATRIC" id="fig|157687.3.peg.1170"/>
<dbReference type="Proteomes" id="UP000070483">
    <property type="component" value="Unassembled WGS sequence"/>
</dbReference>
<keyword evidence="8" id="KW-1185">Reference proteome</keyword>
<dbReference type="EMBL" id="LSDD01000089">
    <property type="protein sequence ID" value="KXB65497.1"/>
    <property type="molecule type" value="Genomic_DNA"/>
</dbReference>
<feature type="transmembrane region" description="Helical" evidence="6">
    <location>
        <begin position="79"/>
        <end position="99"/>
    </location>
</feature>
<dbReference type="PANTHER" id="PTHR21716">
    <property type="entry name" value="TRANSMEMBRANE PROTEIN"/>
    <property type="match status" value="1"/>
</dbReference>
<dbReference type="GO" id="GO:0016020">
    <property type="term" value="C:membrane"/>
    <property type="evidence" value="ECO:0007669"/>
    <property type="project" value="UniProtKB-SubCell"/>
</dbReference>
<accession>A0A134ACQ2</accession>
<keyword evidence="5 6" id="KW-0472">Membrane</keyword>
<evidence type="ECO:0000256" key="4">
    <source>
        <dbReference type="ARBA" id="ARBA00022989"/>
    </source>
</evidence>
<protein>
    <submittedName>
        <fullName evidence="7">Sporulation integral membrane protein YtvI</fullName>
    </submittedName>
</protein>
<dbReference type="InterPro" id="IPR014227">
    <property type="entry name" value="YtvI-like"/>
</dbReference>
<organism evidence="7 8">
    <name type="scientific">Leptotrichia wadei</name>
    <dbReference type="NCBI Taxonomy" id="157687"/>
    <lineage>
        <taxon>Bacteria</taxon>
        <taxon>Fusobacteriati</taxon>
        <taxon>Fusobacteriota</taxon>
        <taxon>Fusobacteriia</taxon>
        <taxon>Fusobacteriales</taxon>
        <taxon>Leptotrichiaceae</taxon>
        <taxon>Leptotrichia</taxon>
    </lineage>
</organism>
<evidence type="ECO:0000256" key="1">
    <source>
        <dbReference type="ARBA" id="ARBA00004141"/>
    </source>
</evidence>
<proteinExistence type="inferred from homology"/>
<feature type="transmembrane region" description="Helical" evidence="6">
    <location>
        <begin position="261"/>
        <end position="285"/>
    </location>
</feature>
<dbReference type="PANTHER" id="PTHR21716:SF68">
    <property type="entry name" value="TRANSPORT PROTEIN YTVI-RELATED"/>
    <property type="match status" value="1"/>
</dbReference>
<feature type="transmembrane region" description="Helical" evidence="6">
    <location>
        <begin position="21"/>
        <end position="41"/>
    </location>
</feature>
<evidence type="ECO:0000256" key="5">
    <source>
        <dbReference type="ARBA" id="ARBA00023136"/>
    </source>
</evidence>
<evidence type="ECO:0000313" key="8">
    <source>
        <dbReference type="Proteomes" id="UP000070483"/>
    </source>
</evidence>
<dbReference type="NCBIfam" id="TIGR02872">
    <property type="entry name" value="spore_ytvI"/>
    <property type="match status" value="1"/>
</dbReference>
<keyword evidence="4 6" id="KW-1133">Transmembrane helix</keyword>
<evidence type="ECO:0000256" key="3">
    <source>
        <dbReference type="ARBA" id="ARBA00022692"/>
    </source>
</evidence>
<dbReference type="Pfam" id="PF01594">
    <property type="entry name" value="AI-2E_transport"/>
    <property type="match status" value="1"/>
</dbReference>
<feature type="transmembrane region" description="Helical" evidence="6">
    <location>
        <begin position="335"/>
        <end position="357"/>
    </location>
</feature>
<comment type="subcellular location">
    <subcellularLocation>
        <location evidence="1">Membrane</location>
        <topology evidence="1">Multi-pass membrane protein</topology>
    </subcellularLocation>
</comment>
<feature type="transmembrane region" description="Helical" evidence="6">
    <location>
        <begin position="297"/>
        <end position="315"/>
    </location>
</feature>
<comment type="caution">
    <text evidence="7">The sequence shown here is derived from an EMBL/GenBank/DDBJ whole genome shotgun (WGS) entry which is preliminary data.</text>
</comment>
<feature type="transmembrane region" description="Helical" evidence="6">
    <location>
        <begin position="167"/>
        <end position="191"/>
    </location>
</feature>
<gene>
    <name evidence="7" type="ORF">HMPREF3180_01177</name>
</gene>
<sequence length="393" mass="44635">MLYIKIKKENYNMASYKNFDFKKLYFIVYIALILIVVFLAFKLGIFLFPFTIALFFSILTRPFTRFLQNKLKLSKKLSTIISIVSFLLIFFGIIGWGSLKLISEIYKLSQNLNSYSEMMQKLWTDGMEKVYAYLGNFPSGFTKQVNDTINAFISTGSAKLGIFIKGLINFITSIPTVILYICITILATFFISLDKDEIVVFLEHQFPKSWLDKVFNIKTDMFTVLGSYIKAQIILMTICFFELLICLNLLSFLGLNVPYPLLMSIIICLIDALPILGAGTILIPWAVISFALSDIKLGIALIIIYLFVLSVRQMMEPKLVSQNLGVHPLITLISMYSGFKIFGVIGFLIGPIVMIILKNVFSKELEVGFFRDIFGDGDTSSNKKSNNKKLLKK</sequence>
<name>A0A134ACQ2_9FUSO</name>